<dbReference type="EMBL" id="BK015368">
    <property type="protein sequence ID" value="DAE03558.1"/>
    <property type="molecule type" value="Genomic_DNA"/>
</dbReference>
<proteinExistence type="predicted"/>
<sequence>MSDWDYCPYCDEELSMTDVYDTSDGYLEEGFATCPRCRKAFAHYTDVTIDFYLTPVDSLLDIAKTAVEFIDQEYFKPRKAFLEKLVAYNKKIDDGVLTEEEIEQYSDEWSDGYERME</sequence>
<organism evidence="1">
    <name type="scientific">Siphoviridae sp. ctpoI7</name>
    <dbReference type="NCBI Taxonomy" id="2825678"/>
    <lineage>
        <taxon>Viruses</taxon>
        <taxon>Duplodnaviria</taxon>
        <taxon>Heunggongvirae</taxon>
        <taxon>Uroviricota</taxon>
        <taxon>Caudoviricetes</taxon>
    </lineage>
</organism>
<accession>A0A8S5P903</accession>
<protein>
    <submittedName>
        <fullName evidence="1">CpXC protein</fullName>
    </submittedName>
</protein>
<name>A0A8S5P903_9CAUD</name>
<reference evidence="1" key="1">
    <citation type="journal article" date="2021" name="Proc. Natl. Acad. Sci. U.S.A.">
        <title>A Catalog of Tens of Thousands of Viruses from Human Metagenomes Reveals Hidden Associations with Chronic Diseases.</title>
        <authorList>
            <person name="Tisza M.J."/>
            <person name="Buck C.B."/>
        </authorList>
    </citation>
    <scope>NUCLEOTIDE SEQUENCE</scope>
    <source>
        <strain evidence="1">CtpoI7</strain>
    </source>
</reference>
<evidence type="ECO:0000313" key="1">
    <source>
        <dbReference type="EMBL" id="DAE03558.1"/>
    </source>
</evidence>